<accession>A0A9P4IT30</accession>
<dbReference type="GO" id="GO:0005737">
    <property type="term" value="C:cytoplasm"/>
    <property type="evidence" value="ECO:0007669"/>
    <property type="project" value="TreeGrafter"/>
</dbReference>
<dbReference type="Proteomes" id="UP000799439">
    <property type="component" value="Unassembled WGS sequence"/>
</dbReference>
<protein>
    <submittedName>
        <fullName evidence="6">FAD/NAD(P)-binding domain-containing protein</fullName>
    </submittedName>
</protein>
<keyword evidence="4" id="KW-0560">Oxidoreductase</keyword>
<dbReference type="PRINTS" id="PR00469">
    <property type="entry name" value="PNDRDTASEII"/>
</dbReference>
<proteinExistence type="inferred from homology"/>
<evidence type="ECO:0000313" key="7">
    <source>
        <dbReference type="Proteomes" id="UP000799439"/>
    </source>
</evidence>
<dbReference type="GO" id="GO:0004174">
    <property type="term" value="F:electron-transferring-flavoprotein dehydrogenase activity"/>
    <property type="evidence" value="ECO:0007669"/>
    <property type="project" value="TreeGrafter"/>
</dbReference>
<evidence type="ECO:0000256" key="1">
    <source>
        <dbReference type="ARBA" id="ARBA00006442"/>
    </source>
</evidence>
<evidence type="ECO:0000313" key="6">
    <source>
        <dbReference type="EMBL" id="KAF2149497.1"/>
    </source>
</evidence>
<dbReference type="InterPro" id="IPR023753">
    <property type="entry name" value="FAD/NAD-binding_dom"/>
</dbReference>
<gene>
    <name evidence="6" type="ORF">K461DRAFT_281873</name>
</gene>
<dbReference type="OrthoDB" id="202203at2759"/>
<dbReference type="InterPro" id="IPR036188">
    <property type="entry name" value="FAD/NAD-bd_sf"/>
</dbReference>
<dbReference type="SUPFAM" id="SSF51905">
    <property type="entry name" value="FAD/NAD(P)-binding domain"/>
    <property type="match status" value="1"/>
</dbReference>
<dbReference type="AlphaFoldDB" id="A0A9P4IT30"/>
<evidence type="ECO:0000256" key="4">
    <source>
        <dbReference type="ARBA" id="ARBA00023002"/>
    </source>
</evidence>
<keyword evidence="7" id="KW-1185">Reference proteome</keyword>
<dbReference type="PANTHER" id="PTHR43735:SF3">
    <property type="entry name" value="FERROPTOSIS SUPPRESSOR PROTEIN 1"/>
    <property type="match status" value="1"/>
</dbReference>
<comment type="similarity">
    <text evidence="1">Belongs to the FAD-dependent oxidoreductase family.</text>
</comment>
<organism evidence="6 7">
    <name type="scientific">Myriangium duriaei CBS 260.36</name>
    <dbReference type="NCBI Taxonomy" id="1168546"/>
    <lineage>
        <taxon>Eukaryota</taxon>
        <taxon>Fungi</taxon>
        <taxon>Dikarya</taxon>
        <taxon>Ascomycota</taxon>
        <taxon>Pezizomycotina</taxon>
        <taxon>Dothideomycetes</taxon>
        <taxon>Dothideomycetidae</taxon>
        <taxon>Myriangiales</taxon>
        <taxon>Myriangiaceae</taxon>
        <taxon>Myriangium</taxon>
    </lineage>
</organism>
<dbReference type="Gene3D" id="3.50.50.100">
    <property type="match status" value="1"/>
</dbReference>
<dbReference type="PANTHER" id="PTHR43735">
    <property type="entry name" value="APOPTOSIS-INDUCING FACTOR 1"/>
    <property type="match status" value="1"/>
</dbReference>
<dbReference type="PRINTS" id="PR00368">
    <property type="entry name" value="FADPNR"/>
</dbReference>
<dbReference type="Pfam" id="PF07992">
    <property type="entry name" value="Pyr_redox_2"/>
    <property type="match status" value="1"/>
</dbReference>
<evidence type="ECO:0000256" key="3">
    <source>
        <dbReference type="ARBA" id="ARBA00022827"/>
    </source>
</evidence>
<feature type="domain" description="FAD/NAD(P)-binding" evidence="5">
    <location>
        <begin position="5"/>
        <end position="311"/>
    </location>
</feature>
<dbReference type="EMBL" id="ML996091">
    <property type="protein sequence ID" value="KAF2149497.1"/>
    <property type="molecule type" value="Genomic_DNA"/>
</dbReference>
<evidence type="ECO:0000259" key="5">
    <source>
        <dbReference type="Pfam" id="PF07992"/>
    </source>
</evidence>
<name>A0A9P4IT30_9PEZI</name>
<evidence type="ECO:0000256" key="2">
    <source>
        <dbReference type="ARBA" id="ARBA00022630"/>
    </source>
</evidence>
<dbReference type="GO" id="GO:0050660">
    <property type="term" value="F:flavin adenine dinucleotide binding"/>
    <property type="evidence" value="ECO:0007669"/>
    <property type="project" value="TreeGrafter"/>
</dbReference>
<reference evidence="6" key="1">
    <citation type="journal article" date="2020" name="Stud. Mycol.">
        <title>101 Dothideomycetes genomes: a test case for predicting lifestyles and emergence of pathogens.</title>
        <authorList>
            <person name="Haridas S."/>
            <person name="Albert R."/>
            <person name="Binder M."/>
            <person name="Bloem J."/>
            <person name="Labutti K."/>
            <person name="Salamov A."/>
            <person name="Andreopoulos B."/>
            <person name="Baker S."/>
            <person name="Barry K."/>
            <person name="Bills G."/>
            <person name="Bluhm B."/>
            <person name="Cannon C."/>
            <person name="Castanera R."/>
            <person name="Culley D."/>
            <person name="Daum C."/>
            <person name="Ezra D."/>
            <person name="Gonzalez J."/>
            <person name="Henrissat B."/>
            <person name="Kuo A."/>
            <person name="Liang C."/>
            <person name="Lipzen A."/>
            <person name="Lutzoni F."/>
            <person name="Magnuson J."/>
            <person name="Mondo S."/>
            <person name="Nolan M."/>
            <person name="Ohm R."/>
            <person name="Pangilinan J."/>
            <person name="Park H.-J."/>
            <person name="Ramirez L."/>
            <person name="Alfaro M."/>
            <person name="Sun H."/>
            <person name="Tritt A."/>
            <person name="Yoshinaga Y."/>
            <person name="Zwiers L.-H."/>
            <person name="Turgeon B."/>
            <person name="Goodwin S."/>
            <person name="Spatafora J."/>
            <person name="Crous P."/>
            <person name="Grigoriev I."/>
        </authorList>
    </citation>
    <scope>NUCLEOTIDE SEQUENCE</scope>
    <source>
        <strain evidence="6">CBS 260.36</strain>
    </source>
</reference>
<keyword evidence="2" id="KW-0285">Flavoprotein</keyword>
<comment type="caution">
    <text evidence="6">The sequence shown here is derived from an EMBL/GenBank/DDBJ whole genome shotgun (WGS) entry which is preliminary data.</text>
</comment>
<sequence length="412" mass="44415">MADTNIVILGGNYAGVNTAHYLLKFVLPTLPGNRYKVLLVNPSKDFYHNISAPRSLVSTDLLPESKTFFDIAGGFKQYGDKNFVFVHGKANSVDPSNRSVAVQLNSGEKQVIPFHALIIATGARSQDPVLSFQGDDGQQTRTALVEIRQKLAKAKSVVVGGGGPAGVEAAGEIAEHFNGKPGWFSKPRRNVQVQLFTGADKLLPILRPAIAKRAEDMLREMGVETTCNTKITGTEQLPSGKTKVNLSTGKSIETDVYINAIGTKPSTEFLPREWLNDREQVNNNSNTLRVDVAGPRVYAVGDVGAHSRGGMMELFEAVPVLATNLKTDILSAAGTKPTSSDRTFKANTSESQGVTIGQSRAIGAFNGMKVPGIMIWAIKGRDYMYSAAKAQVEGAHWKKEVAYKALPIKVQG</sequence>
<keyword evidence="3" id="KW-0274">FAD</keyword>